<comment type="function">
    <text evidence="10">Catalyzes the transfer of pyrophosphate from adenosine triphosphate (ATP) to 6-hydroxymethyl-7,8-dihydropterin, an enzymatic step in folate biosynthesis pathway.</text>
</comment>
<dbReference type="Pfam" id="PF01288">
    <property type="entry name" value="HPPK"/>
    <property type="match status" value="1"/>
</dbReference>
<dbReference type="EC" id="2.7.6.3" evidence="3"/>
<dbReference type="NCBIfam" id="TIGR01498">
    <property type="entry name" value="folK"/>
    <property type="match status" value="1"/>
</dbReference>
<name>A0A1M6MDQ1_9BURK</name>
<sequence length="182" mass="19766">MTVAYLGLGANLGDARQTLKDAVVCLAQQHAITVLAKSSLYRTAPIDAGGDDYFNCAVKIETTLPVRHLLALCHKIEHQFGRERPFRNAPRTLDLDILLYGDQSIDEPDLIVPHPRLIERAFALVPLIEIDAALIIPQHGRADGLLAGVADQRIEKVKSTCQCPMLNAFATGAGTDGKGRCE</sequence>
<comment type="pathway">
    <text evidence="1">Cofactor biosynthesis; tetrahydrofolate biosynthesis; 2-amino-4-hydroxy-6-hydroxymethyl-7,8-dihydropteridine diphosphate from 7,8-dihydroneopterin triphosphate: step 4/4.</text>
</comment>
<evidence type="ECO:0000313" key="15">
    <source>
        <dbReference type="Proteomes" id="UP000184395"/>
    </source>
</evidence>
<dbReference type="GO" id="GO:0003848">
    <property type="term" value="F:2-amino-4-hydroxy-6-hydroxymethyldihydropteridine diphosphokinase activity"/>
    <property type="evidence" value="ECO:0007669"/>
    <property type="project" value="UniProtKB-EC"/>
</dbReference>
<dbReference type="Proteomes" id="UP000184395">
    <property type="component" value="Unassembled WGS sequence"/>
</dbReference>
<dbReference type="RefSeq" id="WP_073428198.1">
    <property type="nucleotide sequence ID" value="NZ_CADFGY010000005.1"/>
</dbReference>
<dbReference type="Gene3D" id="3.30.70.560">
    <property type="entry name" value="7,8-Dihydro-6-hydroxymethylpterin-pyrophosphokinase HPPK"/>
    <property type="match status" value="1"/>
</dbReference>
<evidence type="ECO:0000256" key="11">
    <source>
        <dbReference type="ARBA" id="ARBA00029766"/>
    </source>
</evidence>
<keyword evidence="7 14" id="KW-0418">Kinase</keyword>
<keyword evidence="5" id="KW-0808">Transferase</keyword>
<dbReference type="InterPro" id="IPR035907">
    <property type="entry name" value="Hppk_sf"/>
</dbReference>
<dbReference type="GO" id="GO:0016301">
    <property type="term" value="F:kinase activity"/>
    <property type="evidence" value="ECO:0007669"/>
    <property type="project" value="UniProtKB-KW"/>
</dbReference>
<evidence type="ECO:0000256" key="3">
    <source>
        <dbReference type="ARBA" id="ARBA00013253"/>
    </source>
</evidence>
<evidence type="ECO:0000256" key="5">
    <source>
        <dbReference type="ARBA" id="ARBA00022679"/>
    </source>
</evidence>
<evidence type="ECO:0000256" key="10">
    <source>
        <dbReference type="ARBA" id="ARBA00029409"/>
    </source>
</evidence>
<dbReference type="SUPFAM" id="SSF55083">
    <property type="entry name" value="6-hydroxymethyl-7,8-dihydropterin pyrophosphokinase, HPPK"/>
    <property type="match status" value="1"/>
</dbReference>
<proteinExistence type="inferred from homology"/>
<evidence type="ECO:0000256" key="1">
    <source>
        <dbReference type="ARBA" id="ARBA00005051"/>
    </source>
</evidence>
<organism evidence="14 15">
    <name type="scientific">Paraburkholderia terricola</name>
    <dbReference type="NCBI Taxonomy" id="169427"/>
    <lineage>
        <taxon>Bacteria</taxon>
        <taxon>Pseudomonadati</taxon>
        <taxon>Pseudomonadota</taxon>
        <taxon>Betaproteobacteria</taxon>
        <taxon>Burkholderiales</taxon>
        <taxon>Burkholderiaceae</taxon>
        <taxon>Paraburkholderia</taxon>
    </lineage>
</organism>
<keyword evidence="6" id="KW-0547">Nucleotide-binding</keyword>
<evidence type="ECO:0000256" key="7">
    <source>
        <dbReference type="ARBA" id="ARBA00022777"/>
    </source>
</evidence>
<dbReference type="STRING" id="169427.SAMN05192548_100791"/>
<dbReference type="GO" id="GO:0046656">
    <property type="term" value="P:folic acid biosynthetic process"/>
    <property type="evidence" value="ECO:0007669"/>
    <property type="project" value="UniProtKB-KW"/>
</dbReference>
<evidence type="ECO:0000259" key="13">
    <source>
        <dbReference type="PROSITE" id="PS00794"/>
    </source>
</evidence>
<dbReference type="PANTHER" id="PTHR43071">
    <property type="entry name" value="2-AMINO-4-HYDROXY-6-HYDROXYMETHYLDIHYDROPTERIDINE PYROPHOSPHOKINASE"/>
    <property type="match status" value="1"/>
</dbReference>
<gene>
    <name evidence="14" type="ORF">SAMN05192548_100791</name>
</gene>
<evidence type="ECO:0000256" key="12">
    <source>
        <dbReference type="ARBA" id="ARBA00033413"/>
    </source>
</evidence>
<evidence type="ECO:0000313" key="14">
    <source>
        <dbReference type="EMBL" id="SHJ81592.1"/>
    </source>
</evidence>
<keyword evidence="9" id="KW-0289">Folate biosynthesis</keyword>
<dbReference type="CDD" id="cd00483">
    <property type="entry name" value="HPPK"/>
    <property type="match status" value="1"/>
</dbReference>
<reference evidence="14 15" key="1">
    <citation type="submission" date="2016-11" db="EMBL/GenBank/DDBJ databases">
        <authorList>
            <person name="Jaros S."/>
            <person name="Januszkiewicz K."/>
            <person name="Wedrychowicz H."/>
        </authorList>
    </citation>
    <scope>NUCLEOTIDE SEQUENCE [LARGE SCALE GENOMIC DNA]</scope>
    <source>
        <strain evidence="14 15">LMG 20594</strain>
    </source>
</reference>
<dbReference type="UniPathway" id="UPA00077">
    <property type="reaction ID" value="UER00155"/>
</dbReference>
<dbReference type="AlphaFoldDB" id="A0A1M6MDQ1"/>
<keyword evidence="8" id="KW-0067">ATP-binding</keyword>
<dbReference type="InterPro" id="IPR000550">
    <property type="entry name" value="Hppk"/>
</dbReference>
<evidence type="ECO:0000256" key="8">
    <source>
        <dbReference type="ARBA" id="ARBA00022840"/>
    </source>
</evidence>
<feature type="domain" description="7,8-dihydro-6-hydroxymethylpterin-pyrophosphokinase" evidence="13">
    <location>
        <begin position="87"/>
        <end position="98"/>
    </location>
</feature>
<dbReference type="PROSITE" id="PS00794">
    <property type="entry name" value="HPPK"/>
    <property type="match status" value="1"/>
</dbReference>
<accession>A0A1M6MDQ1</accession>
<dbReference type="OrthoDB" id="9808041at2"/>
<evidence type="ECO:0000256" key="6">
    <source>
        <dbReference type="ARBA" id="ARBA00022741"/>
    </source>
</evidence>
<evidence type="ECO:0000256" key="2">
    <source>
        <dbReference type="ARBA" id="ARBA00005810"/>
    </source>
</evidence>
<dbReference type="GO" id="GO:0046654">
    <property type="term" value="P:tetrahydrofolate biosynthetic process"/>
    <property type="evidence" value="ECO:0007669"/>
    <property type="project" value="UniProtKB-UniPathway"/>
</dbReference>
<dbReference type="GO" id="GO:0005524">
    <property type="term" value="F:ATP binding"/>
    <property type="evidence" value="ECO:0007669"/>
    <property type="project" value="UniProtKB-KW"/>
</dbReference>
<dbReference type="EMBL" id="FRAB01000007">
    <property type="protein sequence ID" value="SHJ81592.1"/>
    <property type="molecule type" value="Genomic_DNA"/>
</dbReference>
<evidence type="ECO:0000256" key="4">
    <source>
        <dbReference type="ARBA" id="ARBA00016218"/>
    </source>
</evidence>
<dbReference type="PANTHER" id="PTHR43071:SF1">
    <property type="entry name" value="2-AMINO-4-HYDROXY-6-HYDROXYMETHYLDIHYDROPTERIDINE PYROPHOSPHOKINASE"/>
    <property type="match status" value="1"/>
</dbReference>
<protein>
    <recommendedName>
        <fullName evidence="4">2-amino-4-hydroxy-6-hydroxymethyldihydropteridine pyrophosphokinase</fullName>
        <ecNumber evidence="3">2.7.6.3</ecNumber>
    </recommendedName>
    <alternativeName>
        <fullName evidence="11">6-hydroxymethyl-7,8-dihydropterin pyrophosphokinase</fullName>
    </alternativeName>
    <alternativeName>
        <fullName evidence="12">7,8-dihydro-6-hydroxymethylpterin-pyrophosphokinase</fullName>
    </alternativeName>
</protein>
<evidence type="ECO:0000256" key="9">
    <source>
        <dbReference type="ARBA" id="ARBA00022909"/>
    </source>
</evidence>
<comment type="similarity">
    <text evidence="2">Belongs to the HPPK family.</text>
</comment>